<accession>A0A7V9Z796</accession>
<sequence>MREYVREFFSAKDVIAAAVTAGASFIASIVQATDISIVVPLLSVFFFISLASL</sequence>
<feature type="transmembrane region" description="Helical" evidence="1">
    <location>
        <begin position="12"/>
        <end position="29"/>
    </location>
</feature>
<dbReference type="AlphaFoldDB" id="A0A7V9Z796"/>
<dbReference type="EMBL" id="JACDUT010000006">
    <property type="protein sequence ID" value="MBA2875372.1"/>
    <property type="molecule type" value="Genomic_DNA"/>
</dbReference>
<evidence type="ECO:0000256" key="1">
    <source>
        <dbReference type="SAM" id="Phobius"/>
    </source>
</evidence>
<name>A0A7V9Z796_9BACL</name>
<evidence type="ECO:0000313" key="2">
    <source>
        <dbReference type="EMBL" id="MBA2875372.1"/>
    </source>
</evidence>
<reference evidence="2 3" key="1">
    <citation type="submission" date="2020-07" db="EMBL/GenBank/DDBJ databases">
        <title>Genomic Encyclopedia of Type Strains, Phase IV (KMG-IV): sequencing the most valuable type-strain genomes for metagenomic binning, comparative biology and taxonomic classification.</title>
        <authorList>
            <person name="Goeker M."/>
        </authorList>
    </citation>
    <scope>NUCLEOTIDE SEQUENCE [LARGE SCALE GENOMIC DNA]</scope>
    <source>
        <strain evidence="2 3">DSM 15730</strain>
    </source>
</reference>
<keyword evidence="1" id="KW-0812">Transmembrane</keyword>
<feature type="transmembrane region" description="Helical" evidence="1">
    <location>
        <begin position="35"/>
        <end position="52"/>
    </location>
</feature>
<protein>
    <submittedName>
        <fullName evidence="2">Uncharacterized protein</fullName>
    </submittedName>
</protein>
<dbReference type="RefSeq" id="WP_181556200.1">
    <property type="nucleotide sequence ID" value="NZ_CP064060.1"/>
</dbReference>
<comment type="caution">
    <text evidence="2">The sequence shown here is derived from an EMBL/GenBank/DDBJ whole genome shotgun (WGS) entry which is preliminary data.</text>
</comment>
<proteinExistence type="predicted"/>
<organism evidence="2 3">
    <name type="scientific">Thermaerobacillus caldiproteolyticus</name>
    <dbReference type="NCBI Taxonomy" id="247480"/>
    <lineage>
        <taxon>Bacteria</taxon>
        <taxon>Bacillati</taxon>
        <taxon>Bacillota</taxon>
        <taxon>Bacilli</taxon>
        <taxon>Bacillales</taxon>
        <taxon>Anoxybacillaceae</taxon>
        <taxon>Thermaerobacillus</taxon>
    </lineage>
</organism>
<dbReference type="Proteomes" id="UP000523087">
    <property type="component" value="Unassembled WGS sequence"/>
</dbReference>
<keyword evidence="3" id="KW-1185">Reference proteome</keyword>
<keyword evidence="1" id="KW-1133">Transmembrane helix</keyword>
<gene>
    <name evidence="2" type="ORF">HNR31_002160</name>
</gene>
<keyword evidence="1" id="KW-0472">Membrane</keyword>
<evidence type="ECO:0000313" key="3">
    <source>
        <dbReference type="Proteomes" id="UP000523087"/>
    </source>
</evidence>